<evidence type="ECO:0000313" key="11">
    <source>
        <dbReference type="Proteomes" id="UP000287374"/>
    </source>
</evidence>
<keyword evidence="6" id="KW-0408">Iron</keyword>
<dbReference type="InterPro" id="IPR044862">
    <property type="entry name" value="Pro_4_hyd_alph_FE2OG_OXY"/>
</dbReference>
<dbReference type="PROSITE" id="PS51471">
    <property type="entry name" value="FE2OG_OXY"/>
    <property type="match status" value="1"/>
</dbReference>
<reference evidence="9 11" key="2">
    <citation type="submission" date="2018-12" db="EMBL/GenBank/DDBJ databases">
        <title>Legionella sp,whole genome shotgun sequence.</title>
        <authorList>
            <person name="Wu H."/>
        </authorList>
    </citation>
    <scope>NUCLEOTIDE SEQUENCE [LARGE SCALE GENOMIC DNA]</scope>
    <source>
        <strain evidence="11">km489</strain>
        <strain evidence="9">Km489</strain>
    </source>
</reference>
<evidence type="ECO:0000256" key="1">
    <source>
        <dbReference type="ARBA" id="ARBA00001961"/>
    </source>
</evidence>
<dbReference type="GO" id="GO:0031418">
    <property type="term" value="F:L-ascorbic acid binding"/>
    <property type="evidence" value="ECO:0007669"/>
    <property type="project" value="UniProtKB-KW"/>
</dbReference>
<dbReference type="InterPro" id="IPR005123">
    <property type="entry name" value="Oxoglu/Fe-dep_dioxygenase_dom"/>
</dbReference>
<name>A0A317U880_9GAMM</name>
<evidence type="ECO:0000256" key="4">
    <source>
        <dbReference type="ARBA" id="ARBA00022964"/>
    </source>
</evidence>
<comment type="cofactor">
    <cofactor evidence="1">
        <name>L-ascorbate</name>
        <dbReference type="ChEBI" id="CHEBI:38290"/>
    </cofactor>
</comment>
<dbReference type="GO" id="GO:0031543">
    <property type="term" value="F:peptidyl-proline dioxygenase activity"/>
    <property type="evidence" value="ECO:0007669"/>
    <property type="project" value="TreeGrafter"/>
</dbReference>
<dbReference type="OrthoDB" id="9783171at2"/>
<organism evidence="8 10">
    <name type="scientific">Legionella qingyii</name>
    <dbReference type="NCBI Taxonomy" id="2184757"/>
    <lineage>
        <taxon>Bacteria</taxon>
        <taxon>Pseudomonadati</taxon>
        <taxon>Pseudomonadota</taxon>
        <taxon>Gammaproteobacteria</taxon>
        <taxon>Legionellales</taxon>
        <taxon>Legionellaceae</taxon>
        <taxon>Legionella</taxon>
    </lineage>
</organism>
<keyword evidence="11" id="KW-1185">Reference proteome</keyword>
<evidence type="ECO:0000313" key="9">
    <source>
        <dbReference type="EMBL" id="RUR24451.1"/>
    </source>
</evidence>
<dbReference type="EMBL" id="QHJG01000005">
    <property type="protein sequence ID" value="PWY56907.1"/>
    <property type="molecule type" value="Genomic_DNA"/>
</dbReference>
<evidence type="ECO:0000259" key="7">
    <source>
        <dbReference type="PROSITE" id="PS51471"/>
    </source>
</evidence>
<dbReference type="InterPro" id="IPR051559">
    <property type="entry name" value="HIF_prolyl_hydroxylases"/>
</dbReference>
<dbReference type="Proteomes" id="UP000247152">
    <property type="component" value="Unassembled WGS sequence"/>
</dbReference>
<keyword evidence="5" id="KW-0560">Oxidoreductase</keyword>
<dbReference type="SMART" id="SM00702">
    <property type="entry name" value="P4Hc"/>
    <property type="match status" value="1"/>
</dbReference>
<reference evidence="8 10" key="1">
    <citation type="submission" date="2018-05" db="EMBL/GenBank/DDBJ databases">
        <title>Legionella qingyii sp.nov., whole genome shotgun sequence.</title>
        <authorList>
            <person name="Wu H."/>
            <person name="Zhu Q."/>
            <person name="Hu C."/>
        </authorList>
    </citation>
    <scope>NUCLEOTIDE SEQUENCE [LARGE SCALE GENOMIC DNA]</scope>
    <source>
        <strain evidence="8 10">HEB18</strain>
    </source>
</reference>
<proteinExistence type="predicted"/>
<accession>A0A317U880</accession>
<comment type="caution">
    <text evidence="8">The sequence shown here is derived from an EMBL/GenBank/DDBJ whole genome shotgun (WGS) entry which is preliminary data.</text>
</comment>
<dbReference type="GO" id="GO:0071456">
    <property type="term" value="P:cellular response to hypoxia"/>
    <property type="evidence" value="ECO:0007669"/>
    <property type="project" value="TreeGrafter"/>
</dbReference>
<dbReference type="EMBL" id="RZGX01000005">
    <property type="protein sequence ID" value="RUR24451.1"/>
    <property type="molecule type" value="Genomic_DNA"/>
</dbReference>
<evidence type="ECO:0000256" key="5">
    <source>
        <dbReference type="ARBA" id="ARBA00023002"/>
    </source>
</evidence>
<dbReference type="PANTHER" id="PTHR12907">
    <property type="entry name" value="EGL NINE HOMOLOG-RELATED"/>
    <property type="match status" value="1"/>
</dbReference>
<sequence length="210" mass="24259">MIDSAQLIPNLCNQGFCIIDGFLEQTQCQLLRETAQGLYEEGLFRGAKIGLKLESHKNDLIRTDEIFWLEGNETNPAIQIFLGRIKQLAQILNQSLFLGLHEFETHFAAYQPGTYYKKHVDQFAAQRTRKISCVYYLNEHWNSEFGGELKIYNTEDQLIENVLPLGNRFICFNSELPHEVCVTHQPRYSITGWMKTHAHFVLNKGAFSDL</sequence>
<evidence type="ECO:0000313" key="10">
    <source>
        <dbReference type="Proteomes" id="UP000247152"/>
    </source>
</evidence>
<dbReference type="PANTHER" id="PTHR12907:SF26">
    <property type="entry name" value="HIF PROLYL HYDROXYLASE, ISOFORM C"/>
    <property type="match status" value="1"/>
</dbReference>
<protein>
    <submittedName>
        <fullName evidence="9">2OG-Fe(II) oxygenase</fullName>
    </submittedName>
    <submittedName>
        <fullName evidence="8">SM-20-like protein</fullName>
    </submittedName>
</protein>
<keyword evidence="4" id="KW-0223">Dioxygenase</keyword>
<dbReference type="GO" id="GO:0008198">
    <property type="term" value="F:ferrous iron binding"/>
    <property type="evidence" value="ECO:0007669"/>
    <property type="project" value="TreeGrafter"/>
</dbReference>
<keyword evidence="2" id="KW-0479">Metal-binding</keyword>
<evidence type="ECO:0000313" key="8">
    <source>
        <dbReference type="EMBL" id="PWY56907.1"/>
    </source>
</evidence>
<dbReference type="AlphaFoldDB" id="A0A317U880"/>
<dbReference type="Pfam" id="PF13640">
    <property type="entry name" value="2OG-FeII_Oxy_3"/>
    <property type="match status" value="1"/>
</dbReference>
<dbReference type="RefSeq" id="WP_110141691.1">
    <property type="nucleotide sequence ID" value="NZ_QHJG01000005.1"/>
</dbReference>
<evidence type="ECO:0000256" key="6">
    <source>
        <dbReference type="ARBA" id="ARBA00023004"/>
    </source>
</evidence>
<keyword evidence="3" id="KW-0847">Vitamin C</keyword>
<evidence type="ECO:0000256" key="3">
    <source>
        <dbReference type="ARBA" id="ARBA00022896"/>
    </source>
</evidence>
<dbReference type="Gene3D" id="2.60.120.620">
    <property type="entry name" value="q2cbj1_9rhob like domain"/>
    <property type="match status" value="1"/>
</dbReference>
<dbReference type="InterPro" id="IPR006620">
    <property type="entry name" value="Pro_4_hyd_alph"/>
</dbReference>
<gene>
    <name evidence="8" type="ORF">DGG96_04080</name>
    <name evidence="9" type="ORF">ELY20_05155</name>
</gene>
<feature type="domain" description="Fe2OG dioxygenase" evidence="7">
    <location>
        <begin position="94"/>
        <end position="196"/>
    </location>
</feature>
<dbReference type="Proteomes" id="UP000287374">
    <property type="component" value="Unassembled WGS sequence"/>
</dbReference>
<evidence type="ECO:0000256" key="2">
    <source>
        <dbReference type="ARBA" id="ARBA00022723"/>
    </source>
</evidence>